<feature type="binding site" evidence="12">
    <location>
        <position position="109"/>
    </location>
    <ligand>
        <name>Mg(2+)</name>
        <dbReference type="ChEBI" id="CHEBI:18420"/>
        <label>2</label>
        <note>catalytic</note>
    </ligand>
</feature>
<feature type="binding site" evidence="12">
    <location>
        <position position="62"/>
    </location>
    <ligand>
        <name>Mg(2+)</name>
        <dbReference type="ChEBI" id="CHEBI:18420"/>
        <label>2</label>
        <note>catalytic</note>
    </ligand>
</feature>
<proteinExistence type="inferred from homology"/>
<evidence type="ECO:0000256" key="9">
    <source>
        <dbReference type="ARBA" id="ARBA00047281"/>
    </source>
</evidence>
<dbReference type="FunCoup" id="H2YD63">
    <property type="interactions" value="112"/>
</dbReference>
<dbReference type="EC" id="2.7.7.79" evidence="10"/>
<reference evidence="15" key="3">
    <citation type="submission" date="2025-09" db="UniProtKB">
        <authorList>
            <consortium name="Ensembl"/>
        </authorList>
    </citation>
    <scope>IDENTIFICATION</scope>
</reference>
<evidence type="ECO:0000256" key="11">
    <source>
        <dbReference type="PIRSR" id="PIRSR028980-1"/>
    </source>
</evidence>
<evidence type="ECO:0000259" key="14">
    <source>
        <dbReference type="Pfam" id="PF14413"/>
    </source>
</evidence>
<keyword evidence="4 10" id="KW-0548">Nucleotidyltransferase</keyword>
<comment type="function">
    <text evidence="10">Adds a GMP to the 5'-end of tRNA(His) after transcription and RNase P cleavage.</text>
</comment>
<comment type="cofactor">
    <cofactor evidence="12">
        <name>Mg(2+)</name>
        <dbReference type="ChEBI" id="CHEBI:18420"/>
    </cofactor>
    <text evidence="12">Binds 2 magnesium ions per subunit.</text>
</comment>
<dbReference type="AlphaFoldDB" id="H2YD63"/>
<keyword evidence="2 10" id="KW-0808">Transferase</keyword>
<sequence>MFLSKKGMIRIFLRSCTRLQLLQNYCKAETHQKMANSQFDYVKSFESMDSCLPNCWIVVRIDGNNFHKFSSKHNFKKPNDDRALGLMTRAARSVMELFNDVVLSYGQSDEYSFVFKKGTKTYNRRSSKLSSVVVSQFTSSYVYHWKEYFPDLQLGYPPAFDSRTVLYPSDKNLRDYLSWRQADCELGTLSSDKNEILFSQFGINYNNLPQLHRKGTVIVRDKVTYASRNALRKEPDDKRSKAQSMLLALNIDIIGKQFWEGNPHILAA</sequence>
<dbReference type="PANTHER" id="PTHR12729">
    <property type="entry name" value="TRNA(HIS) GUANYLYLTRANSFERASE-RELATED"/>
    <property type="match status" value="1"/>
</dbReference>
<feature type="domain" description="tRNAHis guanylyltransferase catalytic" evidence="13">
    <location>
        <begin position="39"/>
        <end position="168"/>
    </location>
</feature>
<keyword evidence="8 10" id="KW-0342">GTP-binding</keyword>
<evidence type="ECO:0000256" key="5">
    <source>
        <dbReference type="ARBA" id="ARBA00022723"/>
    </source>
</evidence>
<feature type="domain" description="Thg1 C-terminal" evidence="14">
    <location>
        <begin position="187"/>
        <end position="254"/>
    </location>
</feature>
<dbReference type="InterPro" id="IPR007537">
    <property type="entry name" value="tRNAHis_GuaTrfase_Thg1"/>
</dbReference>
<dbReference type="InterPro" id="IPR025845">
    <property type="entry name" value="Thg1_C_dom"/>
</dbReference>
<evidence type="ECO:0000256" key="4">
    <source>
        <dbReference type="ARBA" id="ARBA00022695"/>
    </source>
</evidence>
<keyword evidence="5 10" id="KW-0479">Metal-binding</keyword>
<evidence type="ECO:0000256" key="6">
    <source>
        <dbReference type="ARBA" id="ARBA00022741"/>
    </source>
</evidence>
<feature type="binding site" evidence="11">
    <location>
        <begin position="108"/>
        <end position="109"/>
    </location>
    <ligand>
        <name>GTP</name>
        <dbReference type="ChEBI" id="CHEBI:37565"/>
    </ligand>
</feature>
<organism evidence="15 16">
    <name type="scientific">Ciona savignyi</name>
    <name type="common">Pacific transparent sea squirt</name>
    <dbReference type="NCBI Taxonomy" id="51511"/>
    <lineage>
        <taxon>Eukaryota</taxon>
        <taxon>Metazoa</taxon>
        <taxon>Chordata</taxon>
        <taxon>Tunicata</taxon>
        <taxon>Ascidiacea</taxon>
        <taxon>Phlebobranchia</taxon>
        <taxon>Cionidae</taxon>
        <taxon>Ciona</taxon>
    </lineage>
</organism>
<keyword evidence="6 10" id="KW-0547">Nucleotide-binding</keyword>
<dbReference type="Gene3D" id="3.30.70.3000">
    <property type="match status" value="2"/>
</dbReference>
<evidence type="ECO:0000256" key="3">
    <source>
        <dbReference type="ARBA" id="ARBA00022694"/>
    </source>
</evidence>
<evidence type="ECO:0000256" key="10">
    <source>
        <dbReference type="PIRNR" id="PIRNR028980"/>
    </source>
</evidence>
<dbReference type="GO" id="GO:0006400">
    <property type="term" value="P:tRNA modification"/>
    <property type="evidence" value="ECO:0007669"/>
    <property type="project" value="UniProtKB-UniRule"/>
</dbReference>
<dbReference type="InterPro" id="IPR038469">
    <property type="entry name" value="tRNAHis_GuaTrfase_Thg1_sf"/>
</dbReference>
<feature type="binding site" evidence="12">
    <location>
        <position position="109"/>
    </location>
    <ligand>
        <name>Mg(2+)</name>
        <dbReference type="ChEBI" id="CHEBI:18420"/>
        <label>1</label>
        <note>catalytic</note>
    </ligand>
</feature>
<name>H2YD63_CIOSA</name>
<evidence type="ECO:0000256" key="8">
    <source>
        <dbReference type="ARBA" id="ARBA00023134"/>
    </source>
</evidence>
<keyword evidence="7 10" id="KW-0460">Magnesium</keyword>
<evidence type="ECO:0000256" key="12">
    <source>
        <dbReference type="PIRSR" id="PIRSR028980-2"/>
    </source>
</evidence>
<dbReference type="GO" id="GO:0008193">
    <property type="term" value="F:tRNA guanylyltransferase activity"/>
    <property type="evidence" value="ECO:0007669"/>
    <property type="project" value="UniProtKB-UniRule"/>
</dbReference>
<reference evidence="15" key="2">
    <citation type="submission" date="2025-08" db="UniProtKB">
        <authorList>
            <consortium name="Ensembl"/>
        </authorList>
    </citation>
    <scope>IDENTIFICATION</scope>
</reference>
<comment type="catalytic activity">
    <reaction evidence="9 10">
        <text>a 5'-end ribonucleotide-tRNA(His) + GTP + ATP + H2O = a 5'-end phospho-guanosine-ribonucleotide-tRNA(His) + AMP + 2 diphosphate + H(+)</text>
        <dbReference type="Rhea" id="RHEA:54564"/>
        <dbReference type="Rhea" id="RHEA-COMP:14193"/>
        <dbReference type="Rhea" id="RHEA-COMP:14917"/>
        <dbReference type="ChEBI" id="CHEBI:15377"/>
        <dbReference type="ChEBI" id="CHEBI:15378"/>
        <dbReference type="ChEBI" id="CHEBI:30616"/>
        <dbReference type="ChEBI" id="CHEBI:33019"/>
        <dbReference type="ChEBI" id="CHEBI:37565"/>
        <dbReference type="ChEBI" id="CHEBI:138282"/>
        <dbReference type="ChEBI" id="CHEBI:141847"/>
        <dbReference type="ChEBI" id="CHEBI:456215"/>
        <dbReference type="EC" id="2.7.7.79"/>
    </reaction>
</comment>
<dbReference type="PANTHER" id="PTHR12729:SF6">
    <property type="entry name" value="TRNA(HIS) GUANYLYLTRANSFERASE-RELATED"/>
    <property type="match status" value="1"/>
</dbReference>
<feature type="binding site" evidence="11">
    <location>
        <begin position="62"/>
        <end position="67"/>
    </location>
    <ligand>
        <name>GTP</name>
        <dbReference type="ChEBI" id="CHEBI:37565"/>
    </ligand>
</feature>
<feature type="binding site" evidence="12">
    <location>
        <position position="63"/>
    </location>
    <ligand>
        <name>Mg(2+)</name>
        <dbReference type="ChEBI" id="CHEBI:18420"/>
        <label>1</label>
        <note>catalytic</note>
    </ligand>
</feature>
<dbReference type="Pfam" id="PF04446">
    <property type="entry name" value="Thg1"/>
    <property type="match status" value="1"/>
</dbReference>
<evidence type="ECO:0000256" key="1">
    <source>
        <dbReference type="ARBA" id="ARBA00010113"/>
    </source>
</evidence>
<dbReference type="GO" id="GO:0005525">
    <property type="term" value="F:GTP binding"/>
    <property type="evidence" value="ECO:0007669"/>
    <property type="project" value="UniProtKB-UniRule"/>
</dbReference>
<keyword evidence="16" id="KW-1185">Reference proteome</keyword>
<dbReference type="Pfam" id="PF14413">
    <property type="entry name" value="Thg1C"/>
    <property type="match status" value="1"/>
</dbReference>
<dbReference type="PIRSF" id="PIRSF028980">
    <property type="entry name" value="tRNAHis_guanylyltransferase"/>
    <property type="match status" value="1"/>
</dbReference>
<evidence type="ECO:0000313" key="16">
    <source>
        <dbReference type="Proteomes" id="UP000007875"/>
    </source>
</evidence>
<dbReference type="Proteomes" id="UP000007875">
    <property type="component" value="Unassembled WGS sequence"/>
</dbReference>
<dbReference type="eggNOG" id="KOG2721">
    <property type="taxonomic scope" value="Eukaryota"/>
</dbReference>
<dbReference type="GO" id="GO:0000287">
    <property type="term" value="F:magnesium ion binding"/>
    <property type="evidence" value="ECO:0007669"/>
    <property type="project" value="UniProtKB-UniRule"/>
</dbReference>
<evidence type="ECO:0000259" key="13">
    <source>
        <dbReference type="Pfam" id="PF04446"/>
    </source>
</evidence>
<dbReference type="Ensembl" id="ENSCSAVT00000003311.1">
    <property type="protein sequence ID" value="ENSCSAVP00000003261.1"/>
    <property type="gene ID" value="ENSCSAVG00000001943.1"/>
</dbReference>
<keyword evidence="3 10" id="KW-0819">tRNA processing</keyword>
<feature type="binding site" evidence="12">
    <location>
        <position position="62"/>
    </location>
    <ligand>
        <name>Mg(2+)</name>
        <dbReference type="ChEBI" id="CHEBI:18420"/>
        <label>1</label>
        <note>catalytic</note>
    </ligand>
</feature>
<evidence type="ECO:0000256" key="2">
    <source>
        <dbReference type="ARBA" id="ARBA00022679"/>
    </source>
</evidence>
<dbReference type="STRING" id="51511.ENSCSAVP00000003261"/>
<dbReference type="InParanoid" id="H2YD63"/>
<reference evidence="16" key="1">
    <citation type="submission" date="2003-08" db="EMBL/GenBank/DDBJ databases">
        <authorList>
            <person name="Birren B."/>
            <person name="Nusbaum C."/>
            <person name="Abebe A."/>
            <person name="Abouelleil A."/>
            <person name="Adekoya E."/>
            <person name="Ait-zahra M."/>
            <person name="Allen N."/>
            <person name="Allen T."/>
            <person name="An P."/>
            <person name="Anderson M."/>
            <person name="Anderson S."/>
            <person name="Arachchi H."/>
            <person name="Armbruster J."/>
            <person name="Bachantsang P."/>
            <person name="Baldwin J."/>
            <person name="Barry A."/>
            <person name="Bayul T."/>
            <person name="Blitshsteyn B."/>
            <person name="Bloom T."/>
            <person name="Blye J."/>
            <person name="Boguslavskiy L."/>
            <person name="Borowsky M."/>
            <person name="Boukhgalter B."/>
            <person name="Brunache A."/>
            <person name="Butler J."/>
            <person name="Calixte N."/>
            <person name="Calvo S."/>
            <person name="Camarata J."/>
            <person name="Campo K."/>
            <person name="Chang J."/>
            <person name="Cheshatsang Y."/>
            <person name="Citroen M."/>
            <person name="Collymore A."/>
            <person name="Considine T."/>
            <person name="Cook A."/>
            <person name="Cooke P."/>
            <person name="Corum B."/>
            <person name="Cuomo C."/>
            <person name="David R."/>
            <person name="Dawoe T."/>
            <person name="Degray S."/>
            <person name="Dodge S."/>
            <person name="Dooley K."/>
            <person name="Dorje P."/>
            <person name="Dorjee K."/>
            <person name="Dorris L."/>
            <person name="Duffey N."/>
            <person name="Dupes A."/>
            <person name="Elkins T."/>
            <person name="Engels R."/>
            <person name="Erickson J."/>
            <person name="Farina A."/>
            <person name="Faro S."/>
            <person name="Ferreira P."/>
            <person name="Fischer H."/>
            <person name="Fitzgerald M."/>
            <person name="Foley K."/>
            <person name="Gage D."/>
            <person name="Galagan J."/>
            <person name="Gearin G."/>
            <person name="Gnerre S."/>
            <person name="Gnirke A."/>
            <person name="Goyette A."/>
            <person name="Graham J."/>
            <person name="Grandbois E."/>
            <person name="Gyaltsen K."/>
            <person name="Hafez N."/>
            <person name="Hagopian D."/>
            <person name="Hagos B."/>
            <person name="Hall J."/>
            <person name="Hatcher B."/>
            <person name="Heller A."/>
            <person name="Higgins H."/>
            <person name="Honan T."/>
            <person name="Horn A."/>
            <person name="Houde N."/>
            <person name="Hughes L."/>
            <person name="Hulme W."/>
            <person name="Husby E."/>
            <person name="Iliev I."/>
            <person name="Jaffe D."/>
            <person name="Jones C."/>
            <person name="Kamal M."/>
            <person name="Kamat A."/>
            <person name="Kamvysselis M."/>
            <person name="Karlsson E."/>
            <person name="Kells C."/>
            <person name="Kieu A."/>
            <person name="Kisner P."/>
            <person name="Kodira C."/>
            <person name="Kulbokas E."/>
            <person name="Labutti K."/>
            <person name="Lama D."/>
            <person name="Landers T."/>
            <person name="Leger J."/>
            <person name="Levine S."/>
            <person name="Lewis D."/>
            <person name="Lewis T."/>
            <person name="Lindblad-toh K."/>
            <person name="Liu X."/>
            <person name="Lokyitsang T."/>
            <person name="Lokyitsang Y."/>
            <person name="Lucien O."/>
            <person name="Lui A."/>
            <person name="Ma L.J."/>
            <person name="Mabbitt R."/>
            <person name="Macdonald J."/>
            <person name="Maclean C."/>
            <person name="Major J."/>
            <person name="Manning J."/>
            <person name="Marabella R."/>
            <person name="Maru K."/>
            <person name="Matthews C."/>
            <person name="Mauceli E."/>
            <person name="Mccarthy M."/>
            <person name="Mcdonough S."/>
            <person name="Mcghee T."/>
            <person name="Meldrim J."/>
            <person name="Meneus L."/>
            <person name="Mesirov J."/>
            <person name="Mihalev A."/>
            <person name="Mihova T."/>
            <person name="Mikkelsen T."/>
            <person name="Mlenga V."/>
            <person name="Moru K."/>
            <person name="Mozes J."/>
            <person name="Mulrain L."/>
            <person name="Munson G."/>
            <person name="Naylor J."/>
            <person name="Newes C."/>
            <person name="Nguyen C."/>
            <person name="Nguyen N."/>
            <person name="Nguyen T."/>
            <person name="Nicol R."/>
            <person name="Nielsen C."/>
            <person name="Nizzari M."/>
            <person name="Norbu C."/>
            <person name="Norbu N."/>
            <person name="O'donnell P."/>
            <person name="Okoawo O."/>
            <person name="O'leary S."/>
            <person name="Omotosho B."/>
            <person name="O'neill K."/>
            <person name="Osman S."/>
            <person name="Parker S."/>
            <person name="Perrin D."/>
            <person name="Phunkhang P."/>
            <person name="Piqani B."/>
            <person name="Purcell S."/>
            <person name="Rachupka T."/>
            <person name="Ramasamy U."/>
            <person name="Rameau R."/>
            <person name="Ray V."/>
            <person name="Raymond C."/>
            <person name="Retta R."/>
            <person name="Richardson S."/>
            <person name="Rise C."/>
            <person name="Rodriguez J."/>
            <person name="Rogers J."/>
            <person name="Rogov P."/>
            <person name="Rutman M."/>
            <person name="Schupbach R."/>
            <person name="Seaman C."/>
            <person name="Settipalli S."/>
            <person name="Sharpe T."/>
            <person name="Sheridan J."/>
            <person name="Sherpa N."/>
            <person name="Shi J."/>
            <person name="Smirnov S."/>
            <person name="Smith C."/>
            <person name="Sougnez C."/>
            <person name="Spencer B."/>
            <person name="Stalker J."/>
            <person name="Stange-thomann N."/>
            <person name="Stavropoulos S."/>
            <person name="Stetson K."/>
            <person name="Stone C."/>
            <person name="Stone S."/>
            <person name="Stubbs M."/>
            <person name="Talamas J."/>
            <person name="Tchuinga P."/>
            <person name="Tenzing P."/>
            <person name="Tesfaye S."/>
            <person name="Theodore J."/>
            <person name="Thoulutsang Y."/>
            <person name="Topham K."/>
            <person name="Towey S."/>
            <person name="Tsamla T."/>
            <person name="Tsomo N."/>
            <person name="Vallee D."/>
            <person name="Vassiliev H."/>
            <person name="Venkataraman V."/>
            <person name="Vinson J."/>
            <person name="Vo A."/>
            <person name="Wade C."/>
            <person name="Wang S."/>
            <person name="Wangchuk T."/>
            <person name="Wangdi T."/>
            <person name="Whittaker C."/>
            <person name="Wilkinson J."/>
            <person name="Wu Y."/>
            <person name="Wyman D."/>
            <person name="Yadav S."/>
            <person name="Yang S."/>
            <person name="Yang X."/>
            <person name="Yeager S."/>
            <person name="Yee E."/>
            <person name="Young G."/>
            <person name="Zainoun J."/>
            <person name="Zembeck L."/>
            <person name="Zimmer A."/>
            <person name="Zody M."/>
            <person name="Lander E."/>
        </authorList>
    </citation>
    <scope>NUCLEOTIDE SEQUENCE [LARGE SCALE GENOMIC DNA]</scope>
</reference>
<dbReference type="GeneTree" id="ENSGT00390000011705"/>
<evidence type="ECO:0000256" key="7">
    <source>
        <dbReference type="ARBA" id="ARBA00022842"/>
    </source>
</evidence>
<dbReference type="InterPro" id="IPR024956">
    <property type="entry name" value="tRNAHis_GuaTrfase_cat"/>
</dbReference>
<comment type="similarity">
    <text evidence="1 10">Belongs to the tRNA(His) guanylyltransferase family.</text>
</comment>
<accession>H2YD63</accession>
<protein>
    <recommendedName>
        <fullName evidence="10">tRNA(His) guanylyltransferase</fullName>
        <ecNumber evidence="10">2.7.7.79</ecNumber>
    </recommendedName>
    <alternativeName>
        <fullName evidence="10">tRNA-histidine guanylyltransferase</fullName>
    </alternativeName>
</protein>
<evidence type="ECO:0000313" key="15">
    <source>
        <dbReference type="Ensembl" id="ENSCSAVP00000003261.1"/>
    </source>
</evidence>